<proteinExistence type="predicted"/>
<dbReference type="EMBL" id="CP129971">
    <property type="protein sequence ID" value="WKK75994.2"/>
    <property type="molecule type" value="Genomic_DNA"/>
</dbReference>
<evidence type="ECO:0000313" key="3">
    <source>
        <dbReference type="Proteomes" id="UP001230496"/>
    </source>
</evidence>
<keyword evidence="1" id="KW-0732">Signal</keyword>
<gene>
    <name evidence="2" type="ORF">QYS49_00645</name>
</gene>
<dbReference type="Proteomes" id="UP001230496">
    <property type="component" value="Chromosome"/>
</dbReference>
<dbReference type="KEGG" id="msaa:QYS49_00645"/>
<organism evidence="2 3">
    <name type="scientific">Marivirga salinarum</name>
    <dbReference type="NCBI Taxonomy" id="3059078"/>
    <lineage>
        <taxon>Bacteria</taxon>
        <taxon>Pseudomonadati</taxon>
        <taxon>Bacteroidota</taxon>
        <taxon>Cytophagia</taxon>
        <taxon>Cytophagales</taxon>
        <taxon>Marivirgaceae</taxon>
        <taxon>Marivirga</taxon>
    </lineage>
</organism>
<reference evidence="2 3" key="1">
    <citation type="submission" date="2023-08" db="EMBL/GenBank/DDBJ databases">
        <title>Comparative genomics and taxonomic characterization of three novel marine species of genus Marivirga.</title>
        <authorList>
            <person name="Muhammad N."/>
            <person name="Kim S.-G."/>
        </authorList>
    </citation>
    <scope>NUCLEOTIDE SEQUENCE [LARGE SCALE GENOMIC DNA]</scope>
    <source>
        <strain evidence="2 3">BDSF4-3</strain>
    </source>
</reference>
<dbReference type="RefSeq" id="WP_308350822.1">
    <property type="nucleotide sequence ID" value="NZ_CP129971.1"/>
</dbReference>
<name>A0AA49J8P5_9BACT</name>
<keyword evidence="3" id="KW-1185">Reference proteome</keyword>
<evidence type="ECO:0000256" key="1">
    <source>
        <dbReference type="SAM" id="SignalP"/>
    </source>
</evidence>
<protein>
    <submittedName>
        <fullName evidence="2">Uncharacterized protein</fullName>
    </submittedName>
</protein>
<dbReference type="AlphaFoldDB" id="A0AA49J8P5"/>
<accession>A0AA49J8P5</accession>
<sequence length="470" mass="51013">MKYFLALTFLFFTICSHAQVKIGDNPNTINAASILEMEDTTRGVLVTRMTTAQRNAIASPPSGLQIYNITTNTMDVFRSDHWESTTYANTDENLVYVYSMDDLPAPSGSSITLDANSMYIFRGIIDISPYYLELNGANLQGIDPARDGVQSSVSGAILRSTDVSVFMQDLVVIPLSGTTSAYDFKDASGTKFCNLFSGNSVIEIGIPSLGVGQISGFIAATIVKNYWNCADGLKVDGNMGKFACAYTFITNLTTGAGIEFLGSLVIDDIDLSNNYFIYSGNTGVKLNPSAQVDRGRLTTNMFRDVGTVLSGVTPYDIGWNMSQNTNIPDTRAYGYIFTNSNAESTNFLTNNTYAKVNGTTSSVKLLKFESVMNNRLTYKGMEDIIANIFITVTGKSPSNDASLTLAVSKNGTAINNPNHSTGLMVNNQTFTLVLETEVDMSTDDYIEAVIKTTTGESSVAISDLQFRVRD</sequence>
<evidence type="ECO:0000313" key="2">
    <source>
        <dbReference type="EMBL" id="WKK75994.2"/>
    </source>
</evidence>
<feature type="signal peptide" evidence="1">
    <location>
        <begin position="1"/>
        <end position="18"/>
    </location>
</feature>
<feature type="chain" id="PRO_5041344439" evidence="1">
    <location>
        <begin position="19"/>
        <end position="470"/>
    </location>
</feature>